<dbReference type="AlphaFoldDB" id="A0A8J3J1D5"/>
<comment type="caution">
    <text evidence="2">The sequence shown here is derived from an EMBL/GenBank/DDBJ whole genome shotgun (WGS) entry which is preliminary data.</text>
</comment>
<reference evidence="2" key="1">
    <citation type="submission" date="2021-01" db="EMBL/GenBank/DDBJ databases">
        <title>Whole genome shotgun sequence of Actinocatenispora rupis NBRC 107355.</title>
        <authorList>
            <person name="Komaki H."/>
            <person name="Tamura T."/>
        </authorList>
    </citation>
    <scope>NUCLEOTIDE SEQUENCE</scope>
    <source>
        <strain evidence="2">NBRC 107355</strain>
    </source>
</reference>
<proteinExistence type="predicted"/>
<gene>
    <name evidence="2" type="ORF">Aru02nite_33170</name>
</gene>
<accession>A0A8J3J1D5</accession>
<dbReference type="EMBL" id="BOMB01000019">
    <property type="protein sequence ID" value="GID12428.1"/>
    <property type="molecule type" value="Genomic_DNA"/>
</dbReference>
<keyword evidence="3" id="KW-1185">Reference proteome</keyword>
<evidence type="ECO:0000256" key="1">
    <source>
        <dbReference type="SAM" id="MobiDB-lite"/>
    </source>
</evidence>
<evidence type="ECO:0000313" key="3">
    <source>
        <dbReference type="Proteomes" id="UP000612808"/>
    </source>
</evidence>
<feature type="region of interest" description="Disordered" evidence="1">
    <location>
        <begin position="75"/>
        <end position="107"/>
    </location>
</feature>
<sequence length="107" mass="11178">MGMAAPDGWLRLLEELLEAEHRQARALQRLADARRELAADGNGSPAAVRRVRIAEAAVDRAGSYVRRVRNALDEYGAGRGGGESAGGHGGSSNPGTGPDGQKSADDR</sequence>
<name>A0A8J3J1D5_9ACTN</name>
<dbReference type="Proteomes" id="UP000612808">
    <property type="component" value="Unassembled WGS sequence"/>
</dbReference>
<evidence type="ECO:0000313" key="2">
    <source>
        <dbReference type="EMBL" id="GID12428.1"/>
    </source>
</evidence>
<feature type="compositionally biased region" description="Gly residues" evidence="1">
    <location>
        <begin position="77"/>
        <end position="92"/>
    </location>
</feature>
<organism evidence="2 3">
    <name type="scientific">Actinocatenispora rupis</name>
    <dbReference type="NCBI Taxonomy" id="519421"/>
    <lineage>
        <taxon>Bacteria</taxon>
        <taxon>Bacillati</taxon>
        <taxon>Actinomycetota</taxon>
        <taxon>Actinomycetes</taxon>
        <taxon>Micromonosporales</taxon>
        <taxon>Micromonosporaceae</taxon>
        <taxon>Actinocatenispora</taxon>
    </lineage>
</organism>
<protein>
    <submittedName>
        <fullName evidence="2">Uncharacterized protein</fullName>
    </submittedName>
</protein>